<reference evidence="1" key="1">
    <citation type="submission" date="2006-10" db="EMBL/GenBank/DDBJ databases">
        <authorList>
            <person name="Amadeo P."/>
            <person name="Zhao Q."/>
            <person name="Wortman J."/>
            <person name="Fraser-Liggett C."/>
            <person name="Carlton J."/>
        </authorList>
    </citation>
    <scope>NUCLEOTIDE SEQUENCE</scope>
    <source>
        <strain evidence="1">G3</strain>
    </source>
</reference>
<dbReference type="SUPFAM" id="SSF48371">
    <property type="entry name" value="ARM repeat"/>
    <property type="match status" value="1"/>
</dbReference>
<name>A2FNU1_TRIV3</name>
<dbReference type="InterPro" id="IPR016024">
    <property type="entry name" value="ARM-type_fold"/>
</dbReference>
<dbReference type="Proteomes" id="UP000001542">
    <property type="component" value="Unassembled WGS sequence"/>
</dbReference>
<evidence type="ECO:0000313" key="1">
    <source>
        <dbReference type="EMBL" id="EAX93422.1"/>
    </source>
</evidence>
<proteinExistence type="predicted"/>
<dbReference type="Gene3D" id="1.25.10.10">
    <property type="entry name" value="Leucine-rich Repeat Variant"/>
    <property type="match status" value="1"/>
</dbReference>
<dbReference type="VEuPathDB" id="TrichDB:TVAG_104670"/>
<dbReference type="EMBL" id="DS113913">
    <property type="protein sequence ID" value="EAX93422.1"/>
    <property type="molecule type" value="Genomic_DNA"/>
</dbReference>
<dbReference type="VEuPathDB" id="TrichDB:TVAGG3_0655530"/>
<dbReference type="InParanoid" id="A2FNU1"/>
<dbReference type="KEGG" id="tva:4751140"/>
<protein>
    <submittedName>
        <fullName evidence="1">Uncharacterized protein</fullName>
    </submittedName>
</protein>
<evidence type="ECO:0000313" key="2">
    <source>
        <dbReference type="Proteomes" id="UP000001542"/>
    </source>
</evidence>
<organism evidence="1 2">
    <name type="scientific">Trichomonas vaginalis (strain ATCC PRA-98 / G3)</name>
    <dbReference type="NCBI Taxonomy" id="412133"/>
    <lineage>
        <taxon>Eukaryota</taxon>
        <taxon>Metamonada</taxon>
        <taxon>Parabasalia</taxon>
        <taxon>Trichomonadida</taxon>
        <taxon>Trichomonadidae</taxon>
        <taxon>Trichomonas</taxon>
    </lineage>
</organism>
<dbReference type="RefSeq" id="XP_001306352.1">
    <property type="nucleotide sequence ID" value="XM_001306351.1"/>
</dbReference>
<reference evidence="1" key="2">
    <citation type="journal article" date="2007" name="Science">
        <title>Draft genome sequence of the sexually transmitted pathogen Trichomonas vaginalis.</title>
        <authorList>
            <person name="Carlton J.M."/>
            <person name="Hirt R.P."/>
            <person name="Silva J.C."/>
            <person name="Delcher A.L."/>
            <person name="Schatz M."/>
            <person name="Zhao Q."/>
            <person name="Wortman J.R."/>
            <person name="Bidwell S.L."/>
            <person name="Alsmark U.C.M."/>
            <person name="Besteiro S."/>
            <person name="Sicheritz-Ponten T."/>
            <person name="Noel C.J."/>
            <person name="Dacks J.B."/>
            <person name="Foster P.G."/>
            <person name="Simillion C."/>
            <person name="Van de Peer Y."/>
            <person name="Miranda-Saavedra D."/>
            <person name="Barton G.J."/>
            <person name="Westrop G.D."/>
            <person name="Mueller S."/>
            <person name="Dessi D."/>
            <person name="Fiori P.L."/>
            <person name="Ren Q."/>
            <person name="Paulsen I."/>
            <person name="Zhang H."/>
            <person name="Bastida-Corcuera F.D."/>
            <person name="Simoes-Barbosa A."/>
            <person name="Brown M.T."/>
            <person name="Hayes R.D."/>
            <person name="Mukherjee M."/>
            <person name="Okumura C.Y."/>
            <person name="Schneider R."/>
            <person name="Smith A.J."/>
            <person name="Vanacova S."/>
            <person name="Villalvazo M."/>
            <person name="Haas B.J."/>
            <person name="Pertea M."/>
            <person name="Feldblyum T.V."/>
            <person name="Utterback T.R."/>
            <person name="Shu C.L."/>
            <person name="Osoegawa K."/>
            <person name="de Jong P.J."/>
            <person name="Hrdy I."/>
            <person name="Horvathova L."/>
            <person name="Zubacova Z."/>
            <person name="Dolezal P."/>
            <person name="Malik S.B."/>
            <person name="Logsdon J.M. Jr."/>
            <person name="Henze K."/>
            <person name="Gupta A."/>
            <person name="Wang C.C."/>
            <person name="Dunne R.L."/>
            <person name="Upcroft J.A."/>
            <person name="Upcroft P."/>
            <person name="White O."/>
            <person name="Salzberg S.L."/>
            <person name="Tang P."/>
            <person name="Chiu C.-H."/>
            <person name="Lee Y.-S."/>
            <person name="Embley T.M."/>
            <person name="Coombs G.H."/>
            <person name="Mottram J.C."/>
            <person name="Tachezy J."/>
            <person name="Fraser-Liggett C.M."/>
            <person name="Johnson P.J."/>
        </authorList>
    </citation>
    <scope>NUCLEOTIDE SEQUENCE [LARGE SCALE GENOMIC DNA]</scope>
    <source>
        <strain evidence="1">G3</strain>
    </source>
</reference>
<keyword evidence="2" id="KW-1185">Reference proteome</keyword>
<dbReference type="AlphaFoldDB" id="A2FNU1"/>
<accession>A2FNU1</accession>
<dbReference type="InterPro" id="IPR011989">
    <property type="entry name" value="ARM-like"/>
</dbReference>
<gene>
    <name evidence="1" type="ORF">TVAG_104670</name>
</gene>
<sequence length="785" mass="88948">MSLEPLIKNLSDLLTTAGRGNIRTLNMDPIWKTIFQSNKQPDQLDTVAKLLKEIYSLNKDLRNSDNKTLNAIINNFADSHIEVDHRYEASLPIFKFLPFYNDENILKVCISMIEILSAFTDSRKTIPIEIISEYTPYDDLLESSSQKIIDQFRMAVGKTYEKPMALVLMILFTSLSKVSDCSLLVNETLTSLLNGNITNILIGCHLADFVSKSERNDMISEEIFNKFINLVNHDDDEISFIAYDSIVKPMMTKDSFLDENYMKIILENRTKIPQKNLNRIYSILSLYTVPDDEGNFQFDLLFELATLLHQIIMSQNITDTELGYVFCCQASVIDAVEETVKDYYKSELKVARIYVEKGQIHAYSGISAFLCSISSFIGPRGASKIAEIVPVILKSLESDKLSVDEKIIIAKSLSIMVGSGQQHILREPITKSADYLMNDADKRLSITGSEMVIHLDMMVAVSCLSDLSASIIAIIETDKDTDVVIAMFKALKSLIRNYEFEPSAFTNIINMISNNLLPCSPIIVTVDHSFPVFHFLEIFIDQNPGECLVVAKTLAQWLPDASDKQLKKIVRPLAACFRNEIVPRRLAEKCQEKFYESLQNLDISYIKVHQSILEILYLMIKETTDGIQLQDLYNSVEKVVAIYDHPRKGKDLGKGLAFAACIVMMLYPVKGILINQNVLMNLVIQEMPFKPELDLCDDGLRYLIQVLKNPSSFSSDRPKAFKIVSDILMLPDTESRANGYRDDTLKKAHKLLVEECNTNSSVSRKLHEKYDKSVPTTITFDDLIK</sequence>